<dbReference type="Pfam" id="PF17398">
    <property type="entry name" value="NolB"/>
    <property type="match status" value="1"/>
</dbReference>
<gene>
    <name evidence="2" type="ORF">GCM10007884_48430</name>
    <name evidence="3" type="ORF">GGR33_002813</name>
</gene>
<evidence type="ECO:0000313" key="3">
    <source>
        <dbReference type="EMBL" id="MBB3903304.1"/>
    </source>
</evidence>
<dbReference type="EMBL" id="BSPG01000056">
    <property type="protein sequence ID" value="GLS46846.1"/>
    <property type="molecule type" value="Genomic_DNA"/>
</dbReference>
<feature type="compositionally biased region" description="Gly residues" evidence="1">
    <location>
        <begin position="11"/>
        <end position="27"/>
    </location>
</feature>
<dbReference type="Proteomes" id="UP001156881">
    <property type="component" value="Unassembled WGS sequence"/>
</dbReference>
<organism evidence="3 4">
    <name type="scientific">Methylobacterium brachythecii</name>
    <dbReference type="NCBI Taxonomy" id="1176177"/>
    <lineage>
        <taxon>Bacteria</taxon>
        <taxon>Pseudomonadati</taxon>
        <taxon>Pseudomonadota</taxon>
        <taxon>Alphaproteobacteria</taxon>
        <taxon>Hyphomicrobiales</taxon>
        <taxon>Methylobacteriaceae</taxon>
        <taxon>Methylobacterium</taxon>
    </lineage>
</organism>
<evidence type="ECO:0000256" key="1">
    <source>
        <dbReference type="SAM" id="MobiDB-lite"/>
    </source>
</evidence>
<evidence type="ECO:0000313" key="5">
    <source>
        <dbReference type="Proteomes" id="UP001156881"/>
    </source>
</evidence>
<feature type="compositionally biased region" description="Polar residues" evidence="1">
    <location>
        <begin position="107"/>
        <end position="116"/>
    </location>
</feature>
<reference evidence="3 4" key="3">
    <citation type="submission" date="2020-08" db="EMBL/GenBank/DDBJ databases">
        <title>Genomic Encyclopedia of Type Strains, Phase IV (KMG-IV): sequencing the most valuable type-strain genomes for metagenomic binning, comparative biology and taxonomic classification.</title>
        <authorList>
            <person name="Goeker M."/>
        </authorList>
    </citation>
    <scope>NUCLEOTIDE SEQUENCE [LARGE SCALE GENOMIC DNA]</scope>
    <source>
        <strain evidence="3 4">DSM 24105</strain>
    </source>
</reference>
<accession>A0A7W6F7E5</accession>
<dbReference type="RefSeq" id="WP_183506175.1">
    <property type="nucleotide sequence ID" value="NZ_BSPG01000056.1"/>
</dbReference>
<dbReference type="AlphaFoldDB" id="A0A7W6F7E5"/>
<dbReference type="EMBL" id="JACIDN010000005">
    <property type="protein sequence ID" value="MBB3903304.1"/>
    <property type="molecule type" value="Genomic_DNA"/>
</dbReference>
<reference evidence="5" key="2">
    <citation type="journal article" date="2019" name="Int. J. Syst. Evol. Microbiol.">
        <title>The Global Catalogue of Microorganisms (GCM) 10K type strain sequencing project: providing services to taxonomists for standard genome sequencing and annotation.</title>
        <authorList>
            <consortium name="The Broad Institute Genomics Platform"/>
            <consortium name="The Broad Institute Genome Sequencing Center for Infectious Disease"/>
            <person name="Wu L."/>
            <person name="Ma J."/>
        </authorList>
    </citation>
    <scope>NUCLEOTIDE SEQUENCE [LARGE SCALE GENOMIC DNA]</scope>
    <source>
        <strain evidence="5">NBRC 107710</strain>
    </source>
</reference>
<keyword evidence="5" id="KW-1185">Reference proteome</keyword>
<proteinExistence type="predicted"/>
<protein>
    <recommendedName>
        <fullName evidence="6">Nodulation protein NolB</fullName>
    </recommendedName>
</protein>
<dbReference type="InterPro" id="IPR016775">
    <property type="entry name" value="Nodulation_NolB"/>
</dbReference>
<evidence type="ECO:0000313" key="4">
    <source>
        <dbReference type="Proteomes" id="UP000517759"/>
    </source>
</evidence>
<dbReference type="Proteomes" id="UP000517759">
    <property type="component" value="Unassembled WGS sequence"/>
</dbReference>
<reference evidence="2" key="4">
    <citation type="submission" date="2023-01" db="EMBL/GenBank/DDBJ databases">
        <title>Draft genome sequence of Methylobacterium brachythecii strain NBRC 107710.</title>
        <authorList>
            <person name="Sun Q."/>
            <person name="Mori K."/>
        </authorList>
    </citation>
    <scope>NUCLEOTIDE SEQUENCE</scope>
    <source>
        <strain evidence="2">NBRC 107710</strain>
    </source>
</reference>
<name>A0A7W6F7E5_9HYPH</name>
<sequence>MAIEAVAAGAGGIGGAGAPAAPGGAGDAGRFDQALAGHGGAPAGAEAPPVRQANLEPQAGHVGGEPRRAPAAEVAAGPHRSGDSIGHRILDRIGSLQKGDAALRTPGVTQAPTTNEPGLKIASRPGPAETMPRPDGARSADVAGRVTTQPGKSENPGFDAMLHQMQAVGGQVIQVSVVSKTTGSFTGSLNKLISSG</sequence>
<evidence type="ECO:0008006" key="6">
    <source>
        <dbReference type="Google" id="ProtNLM"/>
    </source>
</evidence>
<feature type="region of interest" description="Disordered" evidence="1">
    <location>
        <begin position="11"/>
        <end position="85"/>
    </location>
</feature>
<comment type="caution">
    <text evidence="3">The sequence shown here is derived from an EMBL/GenBank/DDBJ whole genome shotgun (WGS) entry which is preliminary data.</text>
</comment>
<evidence type="ECO:0000313" key="2">
    <source>
        <dbReference type="EMBL" id="GLS46846.1"/>
    </source>
</evidence>
<feature type="region of interest" description="Disordered" evidence="1">
    <location>
        <begin position="106"/>
        <end position="140"/>
    </location>
</feature>
<reference evidence="2" key="1">
    <citation type="journal article" date="2014" name="Int. J. Syst. Evol. Microbiol.">
        <title>Complete genome of a new Firmicutes species belonging to the dominant human colonic microbiota ('Ruminococcus bicirculans') reveals two chromosomes and a selective capacity to utilize plant glucans.</title>
        <authorList>
            <consortium name="NISC Comparative Sequencing Program"/>
            <person name="Wegmann U."/>
            <person name="Louis P."/>
            <person name="Goesmann A."/>
            <person name="Henrissat B."/>
            <person name="Duncan S.H."/>
            <person name="Flint H.J."/>
        </authorList>
    </citation>
    <scope>NUCLEOTIDE SEQUENCE</scope>
    <source>
        <strain evidence="2">NBRC 107710</strain>
    </source>
</reference>